<accession>A0A162JAQ7</accession>
<proteinExistence type="inferred from homology"/>
<evidence type="ECO:0000256" key="2">
    <source>
        <dbReference type="ARBA" id="ARBA00004906"/>
    </source>
</evidence>
<evidence type="ECO:0000256" key="11">
    <source>
        <dbReference type="ARBA" id="ARBA00023002"/>
    </source>
</evidence>
<dbReference type="Gene3D" id="3.40.50.720">
    <property type="entry name" value="NAD(P)-binding Rossmann-like Domain"/>
    <property type="match status" value="1"/>
</dbReference>
<keyword evidence="4" id="KW-0808">Transferase</keyword>
<evidence type="ECO:0000256" key="13">
    <source>
        <dbReference type="SAM" id="MobiDB-lite"/>
    </source>
</evidence>
<feature type="region of interest" description="Disordered" evidence="13">
    <location>
        <begin position="453"/>
        <end position="479"/>
    </location>
</feature>
<dbReference type="PANTHER" id="PTHR48107">
    <property type="entry name" value="NADPH-DEPENDENT ALDEHYDE REDUCTASE-LIKE PROTEIN, CHLOROPLASTIC-RELATED"/>
    <property type="match status" value="1"/>
</dbReference>
<evidence type="ECO:0000256" key="7">
    <source>
        <dbReference type="ARBA" id="ARBA00022771"/>
    </source>
</evidence>
<organism evidence="16 17">
    <name type="scientific">Cordyceps fumosorosea (strain ARSEF 2679)</name>
    <name type="common">Isaria fumosorosea</name>
    <dbReference type="NCBI Taxonomy" id="1081104"/>
    <lineage>
        <taxon>Eukaryota</taxon>
        <taxon>Fungi</taxon>
        <taxon>Dikarya</taxon>
        <taxon>Ascomycota</taxon>
        <taxon>Pezizomycotina</taxon>
        <taxon>Sordariomycetes</taxon>
        <taxon>Hypocreomycetidae</taxon>
        <taxon>Hypocreales</taxon>
        <taxon>Cordycipitaceae</taxon>
        <taxon>Cordyceps</taxon>
    </lineage>
</organism>
<evidence type="ECO:0000256" key="3">
    <source>
        <dbReference type="ARBA" id="ARBA00006484"/>
    </source>
</evidence>
<keyword evidence="11" id="KW-0560">Oxidoreductase</keyword>
<evidence type="ECO:0000259" key="15">
    <source>
        <dbReference type="Pfam" id="PF25563"/>
    </source>
</evidence>
<name>A0A162JAQ7_CORFA</name>
<dbReference type="PRINTS" id="PR00081">
    <property type="entry name" value="GDHRDH"/>
</dbReference>
<dbReference type="Pfam" id="PF25563">
    <property type="entry name" value="TPR_SYVN1_N"/>
    <property type="match status" value="1"/>
</dbReference>
<gene>
    <name evidence="16" type="ORF">ISF_04020</name>
</gene>
<keyword evidence="12 14" id="KW-0472">Membrane</keyword>
<dbReference type="InterPro" id="IPR020904">
    <property type="entry name" value="Sc_DH/Rdtase_CS"/>
</dbReference>
<feature type="domain" description="E3 ubiquitin-protein ligase synoviolin-like TPR repeats" evidence="15">
    <location>
        <begin position="233"/>
        <end position="499"/>
    </location>
</feature>
<dbReference type="FunFam" id="3.40.50.720:FF:000084">
    <property type="entry name" value="Short-chain dehydrogenase reductase"/>
    <property type="match status" value="1"/>
</dbReference>
<evidence type="ECO:0000256" key="9">
    <source>
        <dbReference type="ARBA" id="ARBA00022857"/>
    </source>
</evidence>
<evidence type="ECO:0000256" key="14">
    <source>
        <dbReference type="SAM" id="Phobius"/>
    </source>
</evidence>
<comment type="caution">
    <text evidence="16">The sequence shown here is derived from an EMBL/GenBank/DDBJ whole genome shotgun (WGS) entry which is preliminary data.</text>
</comment>
<keyword evidence="5 14" id="KW-0812">Transmembrane</keyword>
<evidence type="ECO:0000256" key="5">
    <source>
        <dbReference type="ARBA" id="ARBA00022692"/>
    </source>
</evidence>
<dbReference type="SUPFAM" id="SSF51735">
    <property type="entry name" value="NAD(P)-binding Rossmann-fold domains"/>
    <property type="match status" value="1"/>
</dbReference>
<evidence type="ECO:0000256" key="12">
    <source>
        <dbReference type="ARBA" id="ARBA00023136"/>
    </source>
</evidence>
<comment type="pathway">
    <text evidence="2">Protein modification; protein ubiquitination.</text>
</comment>
<keyword evidence="9" id="KW-0521">NADP</keyword>
<feature type="transmembrane region" description="Helical" evidence="14">
    <location>
        <begin position="362"/>
        <end position="384"/>
    </location>
</feature>
<protein>
    <submittedName>
        <fullName evidence="16">RING finger protein</fullName>
    </submittedName>
</protein>
<dbReference type="AlphaFoldDB" id="A0A162JAQ7"/>
<dbReference type="InterPro" id="IPR002347">
    <property type="entry name" value="SDR_fam"/>
</dbReference>
<keyword evidence="6" id="KW-0479">Metal-binding</keyword>
<evidence type="ECO:0000313" key="17">
    <source>
        <dbReference type="Proteomes" id="UP000076744"/>
    </source>
</evidence>
<dbReference type="STRING" id="1081104.A0A162JAQ7"/>
<feature type="transmembrane region" description="Helical" evidence="14">
    <location>
        <begin position="322"/>
        <end position="342"/>
    </location>
</feature>
<evidence type="ECO:0000256" key="4">
    <source>
        <dbReference type="ARBA" id="ARBA00022679"/>
    </source>
</evidence>
<evidence type="ECO:0000313" key="16">
    <source>
        <dbReference type="EMBL" id="OAA66182.1"/>
    </source>
</evidence>
<dbReference type="GO" id="GO:0016614">
    <property type="term" value="F:oxidoreductase activity, acting on CH-OH group of donors"/>
    <property type="evidence" value="ECO:0007669"/>
    <property type="project" value="UniProtKB-ARBA"/>
</dbReference>
<dbReference type="OrthoDB" id="47007at2759"/>
<dbReference type="InterPro" id="IPR057992">
    <property type="entry name" value="TPR_SYVN1_N"/>
</dbReference>
<dbReference type="EMBL" id="AZHB01000008">
    <property type="protein sequence ID" value="OAA66182.1"/>
    <property type="molecule type" value="Genomic_DNA"/>
</dbReference>
<dbReference type="InterPro" id="IPR036291">
    <property type="entry name" value="NAD(P)-bd_dom_sf"/>
</dbReference>
<evidence type="ECO:0000256" key="8">
    <source>
        <dbReference type="ARBA" id="ARBA00022833"/>
    </source>
</evidence>
<keyword evidence="7" id="KW-0863">Zinc-finger</keyword>
<keyword evidence="10 14" id="KW-1133">Transmembrane helix</keyword>
<keyword evidence="8" id="KW-0862">Zinc</keyword>
<comment type="similarity">
    <text evidence="3">Belongs to the short-chain dehydrogenases/reductases (SDR) family.</text>
</comment>
<evidence type="ECO:0000256" key="6">
    <source>
        <dbReference type="ARBA" id="ARBA00022723"/>
    </source>
</evidence>
<dbReference type="Pfam" id="PF13561">
    <property type="entry name" value="adh_short_C2"/>
    <property type="match status" value="1"/>
</dbReference>
<dbReference type="GeneID" id="30020312"/>
<evidence type="ECO:0000256" key="10">
    <source>
        <dbReference type="ARBA" id="ARBA00022989"/>
    </source>
</evidence>
<dbReference type="PROSITE" id="PS00061">
    <property type="entry name" value="ADH_SHORT"/>
    <property type="match status" value="1"/>
</dbReference>
<dbReference type="PANTHER" id="PTHR48107:SF7">
    <property type="entry name" value="RE15974P"/>
    <property type="match status" value="1"/>
</dbReference>
<dbReference type="Proteomes" id="UP000076744">
    <property type="component" value="Unassembled WGS sequence"/>
</dbReference>
<dbReference type="RefSeq" id="XP_018705206.1">
    <property type="nucleotide sequence ID" value="XM_018847626.1"/>
</dbReference>
<evidence type="ECO:0000256" key="1">
    <source>
        <dbReference type="ARBA" id="ARBA00004370"/>
    </source>
</evidence>
<feature type="transmembrane region" description="Helical" evidence="14">
    <location>
        <begin position="266"/>
        <end position="284"/>
    </location>
</feature>
<reference evidence="16 17" key="1">
    <citation type="journal article" date="2016" name="Genome Biol. Evol.">
        <title>Divergent and convergent evolution of fungal pathogenicity.</title>
        <authorList>
            <person name="Shang Y."/>
            <person name="Xiao G."/>
            <person name="Zheng P."/>
            <person name="Cen K."/>
            <person name="Zhan S."/>
            <person name="Wang C."/>
        </authorList>
    </citation>
    <scope>NUCLEOTIDE SEQUENCE [LARGE SCALE GENOMIC DNA]</scope>
    <source>
        <strain evidence="16 17">ARSEF 2679</strain>
    </source>
</reference>
<keyword evidence="17" id="KW-1185">Reference proteome</keyword>
<sequence>MSLAGRVIIITGGSNGIGKACVERLARDGASVVINYYSDQSGANALVSSIGAERALAVQADASTMAGITKLVDETVKKFGHIDVVMANAASMMMRNVENTTEEDFDKMFNMNVKGPYFLAQKAALHIRDGGSIIFVSTGICHHSVVLPDYLLYASTKGAIEQMTRVMSKGLASKGITVNAVGPGPTATELFFKGKSEAQLDALKKMNPFGRFGEPAEIANVVAFLAGPDSRWASTALAGAVVFSAFQQRANFYSAMVYLSQSNFCLLVLINFTLLIYGTFIYALSQLCWGTLRSAEVEQLTERAWFAITETCLAMTIFREELGAWFLVMFTALVTGKVWGWIGDGRVEFLEQQPPANPRLFHTRLTVSLLMSFVYDVWILRYCINTVIQEARADMMVMFLFEFAVLATTSGRSGVRYILSIIEQKMIQTQTQARLLERKQELREQRDAIIRQRQEAAASGHPADAEEPLPNPDDVDEMDIEVPGWATKGEWVLWLDLLTGKLPNASSEACH</sequence>
<comment type="subcellular location">
    <subcellularLocation>
        <location evidence="1">Membrane</location>
    </subcellularLocation>
</comment>